<evidence type="ECO:0000259" key="7">
    <source>
        <dbReference type="PROSITE" id="PS50011"/>
    </source>
</evidence>
<accession>A0AAN6YCY0</accession>
<name>A0AAN6YCY0_9PEZI</name>
<feature type="domain" description="YTH" evidence="8">
    <location>
        <begin position="458"/>
        <end position="591"/>
    </location>
</feature>
<dbReference type="CDD" id="cd21134">
    <property type="entry name" value="YTH"/>
    <property type="match status" value="1"/>
</dbReference>
<dbReference type="EMBL" id="MU858070">
    <property type="protein sequence ID" value="KAK4216296.1"/>
    <property type="molecule type" value="Genomic_DNA"/>
</dbReference>
<feature type="region of interest" description="Disordered" evidence="6">
    <location>
        <begin position="375"/>
        <end position="425"/>
    </location>
</feature>
<dbReference type="Gene3D" id="3.10.590.10">
    <property type="entry name" value="ph1033 like domains"/>
    <property type="match status" value="1"/>
</dbReference>
<dbReference type="InterPro" id="IPR007275">
    <property type="entry name" value="YTH_domain"/>
</dbReference>
<dbReference type="Pfam" id="PF04146">
    <property type="entry name" value="YTH"/>
    <property type="match status" value="1"/>
</dbReference>
<sequence length="620" mass="69774">MIVRGLGCGDTDEFSPSAWNRRQRRLLPTFLLKTTVRGSGTKTKTDMEEDLSVLVQNALLETEFHLPEYVLHRRYDHTSESLEARTSPIEEIWDVKEKIGQGGYGSVHKQECRNPRPTSPAVRAVKQMTKAQSEDPQWSYRAELLAMIKFSQPEFDPHFVRTFGWFDDAASVYIAMEYLPHGDLYHHTQNMPPFSELEACKVVRQLIQGVQYMHDNGFAHRDLKPHNILIASTAPSWQVKIADFGISKRAVQGGTQLRTMNGTMGYQAPEVLGLLPDDSAADSQAMQYTVSVDIWAVGVIALELLVKRRIFPRMGDLGAFFYGRRPLDLSRKEGEELTLECCTFVKSLLEPDSALRPTAAAVLAHPWLKQAVPEPEDTEMADAEEVSDSLQPPGPVGDDTGTLTRSSTPGTGASGKSKKHTKGAKGTITKALERKFQSLYLDSILLVPKFRTLAFDTTRYYVLRSDNATDIETSAAHSTWTSSERVNKIINKGYLESGGRVVLFFSVILSRKLCGIAQMTSVLDWESTDPHWVEDVWRGRFSLTWLTHTEISFDLVKHVPVKESTPGFRAIACYDGTEISPGSAFEILRVYSAEERRQMLLRLRSERDGEEEEEDEDMEL</sequence>
<feature type="domain" description="Protein kinase" evidence="7">
    <location>
        <begin position="93"/>
        <end position="368"/>
    </location>
</feature>
<keyword evidence="2" id="KW-0808">Transferase</keyword>
<evidence type="ECO:0000313" key="9">
    <source>
        <dbReference type="EMBL" id="KAK4216296.1"/>
    </source>
</evidence>
<dbReference type="Gene3D" id="3.30.200.20">
    <property type="entry name" value="Phosphorylase Kinase, domain 1"/>
    <property type="match status" value="1"/>
</dbReference>
<dbReference type="InterPro" id="IPR008271">
    <property type="entry name" value="Ser/Thr_kinase_AS"/>
</dbReference>
<keyword evidence="1" id="KW-0723">Serine/threonine-protein kinase</keyword>
<dbReference type="Pfam" id="PF00069">
    <property type="entry name" value="Pkinase"/>
    <property type="match status" value="1"/>
</dbReference>
<dbReference type="Proteomes" id="UP001301769">
    <property type="component" value="Unassembled WGS sequence"/>
</dbReference>
<dbReference type="Gene3D" id="1.10.510.10">
    <property type="entry name" value="Transferase(Phosphotransferase) domain 1"/>
    <property type="match status" value="1"/>
</dbReference>
<keyword evidence="4 9" id="KW-0418">Kinase</keyword>
<keyword evidence="10" id="KW-1185">Reference proteome</keyword>
<dbReference type="GO" id="GO:0004674">
    <property type="term" value="F:protein serine/threonine kinase activity"/>
    <property type="evidence" value="ECO:0007669"/>
    <property type="project" value="UniProtKB-KW"/>
</dbReference>
<feature type="compositionally biased region" description="Polar residues" evidence="6">
    <location>
        <begin position="401"/>
        <end position="411"/>
    </location>
</feature>
<keyword evidence="3" id="KW-0547">Nucleotide-binding</keyword>
<protein>
    <submittedName>
        <fullName evidence="9">Serine/threonine-protein kinase</fullName>
    </submittedName>
</protein>
<dbReference type="PROSITE" id="PS50882">
    <property type="entry name" value="YTH"/>
    <property type="match status" value="1"/>
</dbReference>
<dbReference type="GO" id="GO:0003723">
    <property type="term" value="F:RNA binding"/>
    <property type="evidence" value="ECO:0007669"/>
    <property type="project" value="InterPro"/>
</dbReference>
<dbReference type="SMART" id="SM00220">
    <property type="entry name" value="S_TKc"/>
    <property type="match status" value="1"/>
</dbReference>
<organism evidence="9 10">
    <name type="scientific">Rhypophila decipiens</name>
    <dbReference type="NCBI Taxonomy" id="261697"/>
    <lineage>
        <taxon>Eukaryota</taxon>
        <taxon>Fungi</taxon>
        <taxon>Dikarya</taxon>
        <taxon>Ascomycota</taxon>
        <taxon>Pezizomycotina</taxon>
        <taxon>Sordariomycetes</taxon>
        <taxon>Sordariomycetidae</taxon>
        <taxon>Sordariales</taxon>
        <taxon>Naviculisporaceae</taxon>
        <taxon>Rhypophila</taxon>
    </lineage>
</organism>
<evidence type="ECO:0000256" key="6">
    <source>
        <dbReference type="SAM" id="MobiDB-lite"/>
    </source>
</evidence>
<dbReference type="PROSITE" id="PS00108">
    <property type="entry name" value="PROTEIN_KINASE_ST"/>
    <property type="match status" value="1"/>
</dbReference>
<evidence type="ECO:0000256" key="4">
    <source>
        <dbReference type="ARBA" id="ARBA00022777"/>
    </source>
</evidence>
<evidence type="ECO:0000256" key="3">
    <source>
        <dbReference type="ARBA" id="ARBA00022741"/>
    </source>
</evidence>
<dbReference type="AlphaFoldDB" id="A0AAN6YCY0"/>
<dbReference type="PROSITE" id="PS50011">
    <property type="entry name" value="PROTEIN_KINASE_DOM"/>
    <property type="match status" value="1"/>
</dbReference>
<dbReference type="GO" id="GO:0005524">
    <property type="term" value="F:ATP binding"/>
    <property type="evidence" value="ECO:0007669"/>
    <property type="project" value="UniProtKB-KW"/>
</dbReference>
<evidence type="ECO:0000256" key="1">
    <source>
        <dbReference type="ARBA" id="ARBA00022527"/>
    </source>
</evidence>
<dbReference type="InterPro" id="IPR011009">
    <property type="entry name" value="Kinase-like_dom_sf"/>
</dbReference>
<reference evidence="9" key="2">
    <citation type="submission" date="2023-05" db="EMBL/GenBank/DDBJ databases">
        <authorList>
            <consortium name="Lawrence Berkeley National Laboratory"/>
            <person name="Steindorff A."/>
            <person name="Hensen N."/>
            <person name="Bonometti L."/>
            <person name="Westerberg I."/>
            <person name="Brannstrom I.O."/>
            <person name="Guillou S."/>
            <person name="Cros-Aarteil S."/>
            <person name="Calhoun S."/>
            <person name="Haridas S."/>
            <person name="Kuo A."/>
            <person name="Mondo S."/>
            <person name="Pangilinan J."/>
            <person name="Riley R."/>
            <person name="Labutti K."/>
            <person name="Andreopoulos B."/>
            <person name="Lipzen A."/>
            <person name="Chen C."/>
            <person name="Yanf M."/>
            <person name="Daum C."/>
            <person name="Ng V."/>
            <person name="Clum A."/>
            <person name="Ohm R."/>
            <person name="Martin F."/>
            <person name="Silar P."/>
            <person name="Natvig D."/>
            <person name="Lalanne C."/>
            <person name="Gautier V."/>
            <person name="Ament-Velasquez S.L."/>
            <person name="Kruys A."/>
            <person name="Hutchinson M.I."/>
            <person name="Powell A.J."/>
            <person name="Barry K."/>
            <person name="Miller A.N."/>
            <person name="Grigoriev I.V."/>
            <person name="Debuchy R."/>
            <person name="Gladieux P."/>
            <person name="Thoren M.H."/>
            <person name="Johannesson H."/>
        </authorList>
    </citation>
    <scope>NUCLEOTIDE SEQUENCE</scope>
    <source>
        <strain evidence="9">PSN293</strain>
    </source>
</reference>
<dbReference type="PANTHER" id="PTHR24349">
    <property type="entry name" value="SERINE/THREONINE-PROTEIN KINASE"/>
    <property type="match status" value="1"/>
</dbReference>
<proteinExistence type="predicted"/>
<dbReference type="InterPro" id="IPR000719">
    <property type="entry name" value="Prot_kinase_dom"/>
</dbReference>
<evidence type="ECO:0000256" key="5">
    <source>
        <dbReference type="ARBA" id="ARBA00022840"/>
    </source>
</evidence>
<evidence type="ECO:0000256" key="2">
    <source>
        <dbReference type="ARBA" id="ARBA00022679"/>
    </source>
</evidence>
<keyword evidence="5" id="KW-0067">ATP-binding</keyword>
<dbReference type="InterPro" id="IPR050205">
    <property type="entry name" value="CDPK_Ser/Thr_kinases"/>
</dbReference>
<evidence type="ECO:0000259" key="8">
    <source>
        <dbReference type="PROSITE" id="PS50882"/>
    </source>
</evidence>
<dbReference type="SUPFAM" id="SSF56112">
    <property type="entry name" value="Protein kinase-like (PK-like)"/>
    <property type="match status" value="1"/>
</dbReference>
<comment type="caution">
    <text evidence="9">The sequence shown here is derived from an EMBL/GenBank/DDBJ whole genome shotgun (WGS) entry which is preliminary data.</text>
</comment>
<reference evidence="9" key="1">
    <citation type="journal article" date="2023" name="Mol. Phylogenet. Evol.">
        <title>Genome-scale phylogeny and comparative genomics of the fungal order Sordariales.</title>
        <authorList>
            <person name="Hensen N."/>
            <person name="Bonometti L."/>
            <person name="Westerberg I."/>
            <person name="Brannstrom I.O."/>
            <person name="Guillou S."/>
            <person name="Cros-Aarteil S."/>
            <person name="Calhoun S."/>
            <person name="Haridas S."/>
            <person name="Kuo A."/>
            <person name="Mondo S."/>
            <person name="Pangilinan J."/>
            <person name="Riley R."/>
            <person name="LaButti K."/>
            <person name="Andreopoulos B."/>
            <person name="Lipzen A."/>
            <person name="Chen C."/>
            <person name="Yan M."/>
            <person name="Daum C."/>
            <person name="Ng V."/>
            <person name="Clum A."/>
            <person name="Steindorff A."/>
            <person name="Ohm R.A."/>
            <person name="Martin F."/>
            <person name="Silar P."/>
            <person name="Natvig D.O."/>
            <person name="Lalanne C."/>
            <person name="Gautier V."/>
            <person name="Ament-Velasquez S.L."/>
            <person name="Kruys A."/>
            <person name="Hutchinson M.I."/>
            <person name="Powell A.J."/>
            <person name="Barry K."/>
            <person name="Miller A.N."/>
            <person name="Grigoriev I.V."/>
            <person name="Debuchy R."/>
            <person name="Gladieux P."/>
            <person name="Hiltunen Thoren M."/>
            <person name="Johannesson H."/>
        </authorList>
    </citation>
    <scope>NUCLEOTIDE SEQUENCE</scope>
    <source>
        <strain evidence="9">PSN293</strain>
    </source>
</reference>
<feature type="compositionally biased region" description="Acidic residues" evidence="6">
    <location>
        <begin position="375"/>
        <end position="387"/>
    </location>
</feature>
<gene>
    <name evidence="9" type="ORF">QBC37DRAFT_417356</name>
</gene>
<evidence type="ECO:0000313" key="10">
    <source>
        <dbReference type="Proteomes" id="UP001301769"/>
    </source>
</evidence>